<protein>
    <submittedName>
        <fullName evidence="3">Bug family tripartite tricarboxylate transporter substrate binding protein</fullName>
    </submittedName>
</protein>
<evidence type="ECO:0000256" key="1">
    <source>
        <dbReference type="ARBA" id="ARBA00006987"/>
    </source>
</evidence>
<sequence length="130" mass="13825">MNLRQPHYRQVMRRRSVLGLAVVLAAMPAWAQTFPAKPLRLVVPFAAGGSTDVVARLVGQKMAESLGQPVLVENRPGAAGAIATDQVAKAPADGYTLLMATTREGREKASLPSPPLRTVLATFTAYGSRT</sequence>
<evidence type="ECO:0000256" key="2">
    <source>
        <dbReference type="SAM" id="SignalP"/>
    </source>
</evidence>
<comment type="caution">
    <text evidence="3">The sequence shown here is derived from an EMBL/GenBank/DDBJ whole genome shotgun (WGS) entry which is preliminary data.</text>
</comment>
<dbReference type="Proteomes" id="UP001596270">
    <property type="component" value="Unassembled WGS sequence"/>
</dbReference>
<keyword evidence="2" id="KW-0732">Signal</keyword>
<evidence type="ECO:0000313" key="3">
    <source>
        <dbReference type="EMBL" id="MFC6282258.1"/>
    </source>
</evidence>
<organism evidence="3 4">
    <name type="scientific">Polaromonas aquatica</name>
    <dbReference type="NCBI Taxonomy" id="332657"/>
    <lineage>
        <taxon>Bacteria</taxon>
        <taxon>Pseudomonadati</taxon>
        <taxon>Pseudomonadota</taxon>
        <taxon>Betaproteobacteria</taxon>
        <taxon>Burkholderiales</taxon>
        <taxon>Comamonadaceae</taxon>
        <taxon>Polaromonas</taxon>
    </lineage>
</organism>
<dbReference type="RefSeq" id="WP_377413854.1">
    <property type="nucleotide sequence ID" value="NZ_JBHSRS010000073.1"/>
</dbReference>
<dbReference type="PANTHER" id="PTHR42928">
    <property type="entry name" value="TRICARBOXYLATE-BINDING PROTEIN"/>
    <property type="match status" value="1"/>
</dbReference>
<dbReference type="PANTHER" id="PTHR42928:SF5">
    <property type="entry name" value="BLR1237 PROTEIN"/>
    <property type="match status" value="1"/>
</dbReference>
<evidence type="ECO:0000313" key="4">
    <source>
        <dbReference type="Proteomes" id="UP001596270"/>
    </source>
</evidence>
<dbReference type="InterPro" id="IPR005064">
    <property type="entry name" value="BUG"/>
</dbReference>
<dbReference type="Gene3D" id="3.40.190.150">
    <property type="entry name" value="Bordetella uptake gene, domain 1"/>
    <property type="match status" value="1"/>
</dbReference>
<feature type="signal peptide" evidence="2">
    <location>
        <begin position="1"/>
        <end position="31"/>
    </location>
</feature>
<feature type="non-terminal residue" evidence="3">
    <location>
        <position position="130"/>
    </location>
</feature>
<comment type="similarity">
    <text evidence="1">Belongs to the UPF0065 (bug) family.</text>
</comment>
<dbReference type="Pfam" id="PF03401">
    <property type="entry name" value="TctC"/>
    <property type="match status" value="1"/>
</dbReference>
<gene>
    <name evidence="3" type="ORF">ACFQND_13600</name>
</gene>
<feature type="chain" id="PRO_5045181747" evidence="2">
    <location>
        <begin position="32"/>
        <end position="130"/>
    </location>
</feature>
<proteinExistence type="inferred from homology"/>
<dbReference type="InterPro" id="IPR042100">
    <property type="entry name" value="Bug_dom1"/>
</dbReference>
<reference evidence="4" key="1">
    <citation type="journal article" date="2019" name="Int. J. Syst. Evol. Microbiol.">
        <title>The Global Catalogue of Microorganisms (GCM) 10K type strain sequencing project: providing services to taxonomists for standard genome sequencing and annotation.</title>
        <authorList>
            <consortium name="The Broad Institute Genomics Platform"/>
            <consortium name="The Broad Institute Genome Sequencing Center for Infectious Disease"/>
            <person name="Wu L."/>
            <person name="Ma J."/>
        </authorList>
    </citation>
    <scope>NUCLEOTIDE SEQUENCE [LARGE SCALE GENOMIC DNA]</scope>
    <source>
        <strain evidence="4">CCUG 39402</strain>
    </source>
</reference>
<accession>A0ABW1TY99</accession>
<dbReference type="EMBL" id="JBHSRS010000073">
    <property type="protein sequence ID" value="MFC6282258.1"/>
    <property type="molecule type" value="Genomic_DNA"/>
</dbReference>
<name>A0ABW1TY99_9BURK</name>
<keyword evidence="4" id="KW-1185">Reference proteome</keyword>